<name>A0ABQ7FW75_DUNSA</name>
<protein>
    <submittedName>
        <fullName evidence="2">Uncharacterized protein</fullName>
    </submittedName>
</protein>
<proteinExistence type="predicted"/>
<feature type="compositionally biased region" description="Polar residues" evidence="1">
    <location>
        <begin position="281"/>
        <end position="315"/>
    </location>
</feature>
<dbReference type="EMBL" id="MU070842">
    <property type="protein sequence ID" value="KAF5826556.1"/>
    <property type="molecule type" value="Genomic_DNA"/>
</dbReference>
<evidence type="ECO:0000313" key="3">
    <source>
        <dbReference type="Proteomes" id="UP000815325"/>
    </source>
</evidence>
<feature type="compositionally biased region" description="Low complexity" evidence="1">
    <location>
        <begin position="112"/>
        <end position="123"/>
    </location>
</feature>
<evidence type="ECO:0000313" key="2">
    <source>
        <dbReference type="EMBL" id="KAF5826556.1"/>
    </source>
</evidence>
<accession>A0ABQ7FW75</accession>
<dbReference type="Proteomes" id="UP000815325">
    <property type="component" value="Unassembled WGS sequence"/>
</dbReference>
<feature type="region of interest" description="Disordered" evidence="1">
    <location>
        <begin position="206"/>
        <end position="347"/>
    </location>
</feature>
<feature type="compositionally biased region" description="Low complexity" evidence="1">
    <location>
        <begin position="214"/>
        <end position="228"/>
    </location>
</feature>
<comment type="caution">
    <text evidence="2">The sequence shown here is derived from an EMBL/GenBank/DDBJ whole genome shotgun (WGS) entry which is preliminary data.</text>
</comment>
<feature type="compositionally biased region" description="Polar residues" evidence="1">
    <location>
        <begin position="130"/>
        <end position="139"/>
    </location>
</feature>
<sequence length="409" mass="44296">MYQPQPHPSPSKVLCCSRSSPVHPSACRRASKRPSLAVAFHGQGLAEHVEHQGSRSVTTSNLSRDRCLQEEGAQQPLRQPEVRRFSQGAHPLAQLHGREHTDEDPARFSLQQAPEQQLQNQEATDAKGGSSESGRNLTIPSPRPAWFDARKQAASLLTRKITACSTWQELEQLHLQYRHEMDFIHLCAMLTHLAHLITQGDQAIVEDGHSKHGPASPAAQAASLQAQLSPPPPPQQQQQQQQQQHSFGATSTTIDPMPQASTHVSEGCIDAAWPSAPLAPRSSTPAAHDSWSPSATVTDTGPLTCPPNGSDSLSPPQGAPPWPLLKTPSSAPDPSPNAPAQAPEHASVLHHTSLHDAPLPLYPPAPRPMLLAQQLQQQLLGQQQLLRPREAANCLWALARLQGHFCEGP</sequence>
<gene>
    <name evidence="2" type="ORF">DUNSADRAFT_2749</name>
</gene>
<feature type="region of interest" description="Disordered" evidence="1">
    <location>
        <begin position="1"/>
        <end position="32"/>
    </location>
</feature>
<feature type="compositionally biased region" description="Polar residues" evidence="1">
    <location>
        <begin position="245"/>
        <end position="264"/>
    </location>
</feature>
<feature type="non-terminal residue" evidence="2">
    <location>
        <position position="409"/>
    </location>
</feature>
<feature type="region of interest" description="Disordered" evidence="1">
    <location>
        <begin position="112"/>
        <end position="145"/>
    </location>
</feature>
<evidence type="ECO:0000256" key="1">
    <source>
        <dbReference type="SAM" id="MobiDB-lite"/>
    </source>
</evidence>
<organism evidence="2 3">
    <name type="scientific">Dunaliella salina</name>
    <name type="common">Green alga</name>
    <name type="synonym">Protococcus salinus</name>
    <dbReference type="NCBI Taxonomy" id="3046"/>
    <lineage>
        <taxon>Eukaryota</taxon>
        <taxon>Viridiplantae</taxon>
        <taxon>Chlorophyta</taxon>
        <taxon>core chlorophytes</taxon>
        <taxon>Chlorophyceae</taxon>
        <taxon>CS clade</taxon>
        <taxon>Chlamydomonadales</taxon>
        <taxon>Dunaliellaceae</taxon>
        <taxon>Dunaliella</taxon>
    </lineage>
</organism>
<keyword evidence="3" id="KW-1185">Reference proteome</keyword>
<reference evidence="2" key="1">
    <citation type="submission" date="2017-08" db="EMBL/GenBank/DDBJ databases">
        <authorList>
            <person name="Polle J.E."/>
            <person name="Barry K."/>
            <person name="Cushman J."/>
            <person name="Schmutz J."/>
            <person name="Tran D."/>
            <person name="Hathwaick L.T."/>
            <person name="Yim W.C."/>
            <person name="Jenkins J."/>
            <person name="Mckie-Krisberg Z.M."/>
            <person name="Prochnik S."/>
            <person name="Lindquist E."/>
            <person name="Dockter R.B."/>
            <person name="Adam C."/>
            <person name="Molina H."/>
            <person name="Bunkerborg J."/>
            <person name="Jin E."/>
            <person name="Buchheim M."/>
            <person name="Magnuson J."/>
        </authorList>
    </citation>
    <scope>NUCLEOTIDE SEQUENCE</scope>
    <source>
        <strain evidence="2">CCAP 19/18</strain>
    </source>
</reference>